<dbReference type="EMBL" id="CAMAPF010001071">
    <property type="protein sequence ID" value="CAH9144752.1"/>
    <property type="molecule type" value="Genomic_DNA"/>
</dbReference>
<evidence type="ECO:0000313" key="4">
    <source>
        <dbReference type="Proteomes" id="UP001152523"/>
    </source>
</evidence>
<evidence type="ECO:0000313" key="3">
    <source>
        <dbReference type="EMBL" id="CAH9144752.1"/>
    </source>
</evidence>
<protein>
    <submittedName>
        <fullName evidence="2">Uncharacterized protein</fullName>
    </submittedName>
</protein>
<keyword evidence="4" id="KW-1185">Reference proteome</keyword>
<evidence type="ECO:0000256" key="1">
    <source>
        <dbReference type="SAM" id="MobiDB-lite"/>
    </source>
</evidence>
<dbReference type="Proteomes" id="UP001152523">
    <property type="component" value="Unassembled WGS sequence"/>
</dbReference>
<organism evidence="2 4">
    <name type="scientific">Cuscuta epithymum</name>
    <dbReference type="NCBI Taxonomy" id="186058"/>
    <lineage>
        <taxon>Eukaryota</taxon>
        <taxon>Viridiplantae</taxon>
        <taxon>Streptophyta</taxon>
        <taxon>Embryophyta</taxon>
        <taxon>Tracheophyta</taxon>
        <taxon>Spermatophyta</taxon>
        <taxon>Magnoliopsida</taxon>
        <taxon>eudicotyledons</taxon>
        <taxon>Gunneridae</taxon>
        <taxon>Pentapetalae</taxon>
        <taxon>asterids</taxon>
        <taxon>lamiids</taxon>
        <taxon>Solanales</taxon>
        <taxon>Convolvulaceae</taxon>
        <taxon>Cuscuteae</taxon>
        <taxon>Cuscuta</taxon>
        <taxon>Cuscuta subgen. Cuscuta</taxon>
    </lineage>
</organism>
<comment type="caution">
    <text evidence="2">The sequence shown here is derived from an EMBL/GenBank/DDBJ whole genome shotgun (WGS) entry which is preliminary data.</text>
</comment>
<dbReference type="AlphaFoldDB" id="A0AAV0CNX6"/>
<feature type="region of interest" description="Disordered" evidence="1">
    <location>
        <begin position="1"/>
        <end position="20"/>
    </location>
</feature>
<evidence type="ECO:0000313" key="2">
    <source>
        <dbReference type="EMBL" id="CAH9080990.1"/>
    </source>
</evidence>
<accession>A0AAV0CNX6</accession>
<sequence>MKFKSRPDQTRPANFTRGNGGSKMVVALQRCLSKNDKETSKTTTMCCLIKGTTGKGHSRAKGGSKMVVALQMCFSGHHKETSKTTTMCCLISGTTSKGTVGETVVLKCLLHYKGVRQRTVRNWVLEIQDRSPIVASVYGLARLKLPMMQWWVTCMLNEPLLLPLDVVCFLKNVVEKQDHQDDDAMVVDGIWPDG</sequence>
<dbReference type="EMBL" id="CAMAPF010000035">
    <property type="protein sequence ID" value="CAH9080990.1"/>
    <property type="molecule type" value="Genomic_DNA"/>
</dbReference>
<proteinExistence type="predicted"/>
<name>A0AAV0CNX6_9ASTE</name>
<gene>
    <name evidence="3" type="ORF">CEPIT_LOCUS41687</name>
    <name evidence="2" type="ORF">CEPIT_LOCUS7558</name>
</gene>
<reference evidence="2" key="1">
    <citation type="submission" date="2022-07" db="EMBL/GenBank/DDBJ databases">
        <authorList>
            <person name="Macas J."/>
            <person name="Novak P."/>
            <person name="Neumann P."/>
        </authorList>
    </citation>
    <scope>NUCLEOTIDE SEQUENCE</scope>
</reference>